<dbReference type="AlphaFoldDB" id="A0A0K2UKT6"/>
<accession>A0A0K2UKT6</accession>
<sequence length="94" mass="11123">IFYSIQISLFNTSIKWYPMQFLSIFYLLNYFMEFHPGLLEICPFYVVKISTLSPQYSVSFNYDAIYDFIKNPGNLQDIGGIIVYTFPYFDHSNV</sequence>
<organism evidence="1">
    <name type="scientific">Lepeophtheirus salmonis</name>
    <name type="common">Salmon louse</name>
    <name type="synonym">Caligus salmonis</name>
    <dbReference type="NCBI Taxonomy" id="72036"/>
    <lineage>
        <taxon>Eukaryota</taxon>
        <taxon>Metazoa</taxon>
        <taxon>Ecdysozoa</taxon>
        <taxon>Arthropoda</taxon>
        <taxon>Crustacea</taxon>
        <taxon>Multicrustacea</taxon>
        <taxon>Hexanauplia</taxon>
        <taxon>Copepoda</taxon>
        <taxon>Siphonostomatoida</taxon>
        <taxon>Caligidae</taxon>
        <taxon>Lepeophtheirus</taxon>
    </lineage>
</organism>
<proteinExistence type="predicted"/>
<reference evidence="1" key="1">
    <citation type="submission" date="2014-05" db="EMBL/GenBank/DDBJ databases">
        <authorList>
            <person name="Chronopoulou M."/>
        </authorList>
    </citation>
    <scope>NUCLEOTIDE SEQUENCE</scope>
    <source>
        <tissue evidence="1">Whole organism</tissue>
    </source>
</reference>
<name>A0A0K2UKT6_LEPSM</name>
<evidence type="ECO:0000313" key="1">
    <source>
        <dbReference type="EMBL" id="CDW38532.1"/>
    </source>
</evidence>
<feature type="non-terminal residue" evidence="1">
    <location>
        <position position="1"/>
    </location>
</feature>
<dbReference type="EMBL" id="HACA01021171">
    <property type="protein sequence ID" value="CDW38532.1"/>
    <property type="molecule type" value="Transcribed_RNA"/>
</dbReference>
<protein>
    <submittedName>
        <fullName evidence="1">Uncharacterized protein</fullName>
    </submittedName>
</protein>